<gene>
    <name evidence="1" type="ORF">CYMTET_20603</name>
</gene>
<dbReference type="Proteomes" id="UP001190700">
    <property type="component" value="Unassembled WGS sequence"/>
</dbReference>
<reference evidence="1 2" key="1">
    <citation type="journal article" date="2015" name="Genome Biol. Evol.">
        <title>Comparative Genomics of a Bacterivorous Green Alga Reveals Evolutionary Causalities and Consequences of Phago-Mixotrophic Mode of Nutrition.</title>
        <authorList>
            <person name="Burns J.A."/>
            <person name="Paasch A."/>
            <person name="Narechania A."/>
            <person name="Kim E."/>
        </authorList>
    </citation>
    <scope>NUCLEOTIDE SEQUENCE [LARGE SCALE GENOMIC DNA]</scope>
    <source>
        <strain evidence="1 2">PLY_AMNH</strain>
    </source>
</reference>
<sequence length="140" mass="15563">MEGGLGLRWRWTSGMENERGRAKPATVETALLELEDALRSQWDEYLQESEGYGAGYLPLDLAGLTSVTTGSRSDNFSEGHLASDVGAVDSQLNSSPQIQQENPNWKPSLVPDWLTVPGKDFWVESDPFGPIDYFEREAQL</sequence>
<keyword evidence="2" id="KW-1185">Reference proteome</keyword>
<proteinExistence type="predicted"/>
<evidence type="ECO:0000313" key="2">
    <source>
        <dbReference type="Proteomes" id="UP001190700"/>
    </source>
</evidence>
<dbReference type="AlphaFoldDB" id="A0AAE0L3Q3"/>
<name>A0AAE0L3Q3_9CHLO</name>
<organism evidence="1 2">
    <name type="scientific">Cymbomonas tetramitiformis</name>
    <dbReference type="NCBI Taxonomy" id="36881"/>
    <lineage>
        <taxon>Eukaryota</taxon>
        <taxon>Viridiplantae</taxon>
        <taxon>Chlorophyta</taxon>
        <taxon>Pyramimonadophyceae</taxon>
        <taxon>Pyramimonadales</taxon>
        <taxon>Pyramimonadaceae</taxon>
        <taxon>Cymbomonas</taxon>
    </lineage>
</organism>
<dbReference type="EMBL" id="LGRX02010065">
    <property type="protein sequence ID" value="KAK3271021.1"/>
    <property type="molecule type" value="Genomic_DNA"/>
</dbReference>
<protein>
    <submittedName>
        <fullName evidence="1">Uncharacterized protein</fullName>
    </submittedName>
</protein>
<evidence type="ECO:0000313" key="1">
    <source>
        <dbReference type="EMBL" id="KAK3271021.1"/>
    </source>
</evidence>
<accession>A0AAE0L3Q3</accession>
<comment type="caution">
    <text evidence="1">The sequence shown here is derived from an EMBL/GenBank/DDBJ whole genome shotgun (WGS) entry which is preliminary data.</text>
</comment>